<organism evidence="5 6">
    <name type="scientific">Cardiosporidium cionae</name>
    <dbReference type="NCBI Taxonomy" id="476202"/>
    <lineage>
        <taxon>Eukaryota</taxon>
        <taxon>Sar</taxon>
        <taxon>Alveolata</taxon>
        <taxon>Apicomplexa</taxon>
        <taxon>Aconoidasida</taxon>
        <taxon>Nephromycida</taxon>
        <taxon>Cardiosporidium</taxon>
    </lineage>
</organism>
<keyword evidence="6" id="KW-1185">Reference proteome</keyword>
<keyword evidence="2 3" id="KW-0129">CBS domain</keyword>
<dbReference type="SUPFAM" id="SSF56176">
    <property type="entry name" value="FAD-binding/transporter-associated domain-like"/>
    <property type="match status" value="1"/>
</dbReference>
<dbReference type="PANTHER" id="PTHR22777">
    <property type="entry name" value="HEMOLYSIN-RELATED"/>
    <property type="match status" value="1"/>
</dbReference>
<dbReference type="InterPro" id="IPR016169">
    <property type="entry name" value="FAD-bd_PCMH_sub2"/>
</dbReference>
<proteinExistence type="predicted"/>
<dbReference type="InterPro" id="IPR000644">
    <property type="entry name" value="CBS_dom"/>
</dbReference>
<accession>A0ABQ7J8D7</accession>
<name>A0ABQ7J8D7_9APIC</name>
<evidence type="ECO:0000259" key="4">
    <source>
        <dbReference type="PROSITE" id="PS51371"/>
    </source>
</evidence>
<feature type="domain" description="CBS" evidence="4">
    <location>
        <begin position="75"/>
        <end position="136"/>
    </location>
</feature>
<evidence type="ECO:0000256" key="2">
    <source>
        <dbReference type="ARBA" id="ARBA00023122"/>
    </source>
</evidence>
<dbReference type="Gene3D" id="3.30.465.10">
    <property type="match status" value="1"/>
</dbReference>
<protein>
    <submittedName>
        <fullName evidence="5">DUF21 domain-containing protein</fullName>
    </submittedName>
</protein>
<dbReference type="Proteomes" id="UP000823046">
    <property type="component" value="Unassembled WGS sequence"/>
</dbReference>
<dbReference type="InterPro" id="IPR044751">
    <property type="entry name" value="Ion_transp-like_CBS"/>
</dbReference>
<comment type="caution">
    <text evidence="5">The sequence shown here is derived from an EMBL/GenBank/DDBJ whole genome shotgun (WGS) entry which is preliminary data.</text>
</comment>
<reference evidence="5 6" key="1">
    <citation type="journal article" date="2020" name="bioRxiv">
        <title>Metabolic contributions of an alphaproteobacterial endosymbiont in the apicomplexan Cardiosporidium cionae.</title>
        <authorList>
            <person name="Hunter E.S."/>
            <person name="Paight C.J."/>
            <person name="Lane C.E."/>
        </authorList>
    </citation>
    <scope>NUCLEOTIDE SEQUENCE [LARGE SCALE GENOMIC DNA]</scope>
    <source>
        <strain evidence="5">ESH_2018</strain>
    </source>
</reference>
<dbReference type="Gene3D" id="3.10.580.10">
    <property type="entry name" value="CBS-domain"/>
    <property type="match status" value="1"/>
</dbReference>
<evidence type="ECO:0000313" key="6">
    <source>
        <dbReference type="Proteomes" id="UP000823046"/>
    </source>
</evidence>
<dbReference type="InterPro" id="IPR005170">
    <property type="entry name" value="Transptr-assoc_dom"/>
</dbReference>
<dbReference type="InterPro" id="IPR036318">
    <property type="entry name" value="FAD-bd_PCMH-like_sf"/>
</dbReference>
<dbReference type="PANTHER" id="PTHR22777:SF17">
    <property type="entry name" value="UPF0053 PROTEIN SLL0260"/>
    <property type="match status" value="1"/>
</dbReference>
<dbReference type="PROSITE" id="PS51371">
    <property type="entry name" value="CBS"/>
    <property type="match status" value="2"/>
</dbReference>
<feature type="domain" description="CBS" evidence="4">
    <location>
        <begin position="5"/>
        <end position="67"/>
    </location>
</feature>
<dbReference type="SMART" id="SM01091">
    <property type="entry name" value="CorC_HlyC"/>
    <property type="match status" value="1"/>
</dbReference>
<gene>
    <name evidence="5" type="ORF">IE077_003410</name>
</gene>
<dbReference type="Pfam" id="PF03471">
    <property type="entry name" value="CorC_HlyC"/>
    <property type="match status" value="1"/>
</dbReference>
<keyword evidence="1" id="KW-0677">Repeat</keyword>
<evidence type="ECO:0000313" key="5">
    <source>
        <dbReference type="EMBL" id="KAF8820233.1"/>
    </source>
</evidence>
<dbReference type="SUPFAM" id="SSF54631">
    <property type="entry name" value="CBS-domain pair"/>
    <property type="match status" value="1"/>
</dbReference>
<feature type="non-terminal residue" evidence="5">
    <location>
        <position position="1"/>
    </location>
</feature>
<dbReference type="SMART" id="SM00116">
    <property type="entry name" value="CBS"/>
    <property type="match status" value="2"/>
</dbReference>
<evidence type="ECO:0000256" key="3">
    <source>
        <dbReference type="PROSITE-ProRule" id="PRU00703"/>
    </source>
</evidence>
<evidence type="ECO:0000256" key="1">
    <source>
        <dbReference type="ARBA" id="ARBA00022737"/>
    </source>
</evidence>
<dbReference type="Pfam" id="PF00571">
    <property type="entry name" value="CBS"/>
    <property type="match status" value="2"/>
</dbReference>
<dbReference type="EMBL" id="JADAQX010000441">
    <property type="protein sequence ID" value="KAF8820233.1"/>
    <property type="molecule type" value="Genomic_DNA"/>
</dbReference>
<dbReference type="CDD" id="cd04590">
    <property type="entry name" value="CBS_pair_CorC_HlyC_assoc"/>
    <property type="match status" value="1"/>
</dbReference>
<dbReference type="InterPro" id="IPR046342">
    <property type="entry name" value="CBS_dom_sf"/>
</dbReference>
<sequence length="240" mass="27243">VNEVMQPRVNVIAIDRTRKISDLIRLGDETRCSRIPVYDEDIDEIVGIVKMKDVMKYLNWPELMNTLTVSGILEDRRDKPYFVHETMAAWDVLQEMRKRRLHMGIVVDEHGGTAGIVTLEDILEEVVGDIYDETDEEDLFEEDSLILWNSTGVCYDISGSADLQSVRHTLEIPIEEEAIESYTTISGFLCDEAGRIPKSGDYLIIPGYAFKVMEADEKRILKMKAFKLNSTPSFSASTVA</sequence>